<dbReference type="EMBL" id="MU276147">
    <property type="protein sequence ID" value="KAI0041063.1"/>
    <property type="molecule type" value="Genomic_DNA"/>
</dbReference>
<evidence type="ECO:0000313" key="1">
    <source>
        <dbReference type="EMBL" id="KAI0041063.1"/>
    </source>
</evidence>
<protein>
    <submittedName>
        <fullName evidence="1">FAD/NAD(P)-binding domain-containing protein</fullName>
    </submittedName>
</protein>
<accession>A0ACB8RBU5</accession>
<keyword evidence="2" id="KW-1185">Reference proteome</keyword>
<proteinExistence type="predicted"/>
<dbReference type="Proteomes" id="UP000814033">
    <property type="component" value="Unassembled WGS sequence"/>
</dbReference>
<organism evidence="1 2">
    <name type="scientific">Auriscalpium vulgare</name>
    <dbReference type="NCBI Taxonomy" id="40419"/>
    <lineage>
        <taxon>Eukaryota</taxon>
        <taxon>Fungi</taxon>
        <taxon>Dikarya</taxon>
        <taxon>Basidiomycota</taxon>
        <taxon>Agaricomycotina</taxon>
        <taxon>Agaricomycetes</taxon>
        <taxon>Russulales</taxon>
        <taxon>Auriscalpiaceae</taxon>
        <taxon>Auriscalpium</taxon>
    </lineage>
</organism>
<comment type="caution">
    <text evidence="1">The sequence shown here is derived from an EMBL/GenBank/DDBJ whole genome shotgun (WGS) entry which is preliminary data.</text>
</comment>
<reference evidence="1" key="2">
    <citation type="journal article" date="2022" name="New Phytol.">
        <title>Evolutionary transition to the ectomycorrhizal habit in the genomes of a hyperdiverse lineage of mushroom-forming fungi.</title>
        <authorList>
            <person name="Looney B."/>
            <person name="Miyauchi S."/>
            <person name="Morin E."/>
            <person name="Drula E."/>
            <person name="Courty P.E."/>
            <person name="Kohler A."/>
            <person name="Kuo A."/>
            <person name="LaButti K."/>
            <person name="Pangilinan J."/>
            <person name="Lipzen A."/>
            <person name="Riley R."/>
            <person name="Andreopoulos W."/>
            <person name="He G."/>
            <person name="Johnson J."/>
            <person name="Nolan M."/>
            <person name="Tritt A."/>
            <person name="Barry K.W."/>
            <person name="Grigoriev I.V."/>
            <person name="Nagy L.G."/>
            <person name="Hibbett D."/>
            <person name="Henrissat B."/>
            <person name="Matheny P.B."/>
            <person name="Labbe J."/>
            <person name="Martin F.M."/>
        </authorList>
    </citation>
    <scope>NUCLEOTIDE SEQUENCE</scope>
    <source>
        <strain evidence="1">FP105234-sp</strain>
    </source>
</reference>
<reference evidence="1" key="1">
    <citation type="submission" date="2021-02" db="EMBL/GenBank/DDBJ databases">
        <authorList>
            <consortium name="DOE Joint Genome Institute"/>
            <person name="Ahrendt S."/>
            <person name="Looney B.P."/>
            <person name="Miyauchi S."/>
            <person name="Morin E."/>
            <person name="Drula E."/>
            <person name="Courty P.E."/>
            <person name="Chicoki N."/>
            <person name="Fauchery L."/>
            <person name="Kohler A."/>
            <person name="Kuo A."/>
            <person name="Labutti K."/>
            <person name="Pangilinan J."/>
            <person name="Lipzen A."/>
            <person name="Riley R."/>
            <person name="Andreopoulos W."/>
            <person name="He G."/>
            <person name="Johnson J."/>
            <person name="Barry K.W."/>
            <person name="Grigoriev I.V."/>
            <person name="Nagy L."/>
            <person name="Hibbett D."/>
            <person name="Henrissat B."/>
            <person name="Matheny P.B."/>
            <person name="Labbe J."/>
            <person name="Martin F."/>
        </authorList>
    </citation>
    <scope>NUCLEOTIDE SEQUENCE</scope>
    <source>
        <strain evidence="1">FP105234-sp</strain>
    </source>
</reference>
<gene>
    <name evidence="1" type="ORF">FA95DRAFT_780623</name>
</gene>
<sequence length="610" mass="67288">MASTLDIKQAALPTLDRLQAMLPDTVDTPGIATTWFKAFTDSIETVNVAGVLDLLLEDAFWRDILALTWDFRTLYGVPSIHTFLDDCLTSAGISNLKLDVANAQLQTPYPDLAWIQAVFTFDTHVGHGSGVVRIVPTATGAWKAHAISTYLEELHGHPENTGLLREQKPNHGKWHSKRQREINCEGPENQPKVVIIGGGQAGLEVAARLKYLGVKALVVERQPRVGNQWRTRYEALCLHDPVWHDHMPYLPFPLTWPVYAPAPKLADWLEHYAHTLELDVWTSSEVTSAKQDPKTQQWALEIKRGDGAKRTFVVNHLIFAVGLGGGVMNMPSYPGTEDFQGKAVHSGQFTTAKDYLGKKVVVVGACSSGHDISKDLCDHGIDVTMVQRGATYVMSTKNGFPTILGSSYCEGGPPPDVADRIASSFPHYLMKLFYARYVQKIAELDKEIIDGLERVGFKLGWGVDGSGYLLLAFDRAGGFYLDVGASQLIIDGKIKLKNDSQISRFTKTGLQFEDGSTLDADMVVFATGYGDARQPLRALLGDEVGDKLNRIWGLDAEGEIYGAWRDTGVPRLYVMMGSLAMCRIHSKHLALQIKAIEEGVFDGQRYSVEA</sequence>
<name>A0ACB8RBU5_9AGAM</name>
<evidence type="ECO:0000313" key="2">
    <source>
        <dbReference type="Proteomes" id="UP000814033"/>
    </source>
</evidence>